<dbReference type="InterPro" id="IPR005546">
    <property type="entry name" value="Autotransporte_beta"/>
</dbReference>
<evidence type="ECO:0000256" key="1">
    <source>
        <dbReference type="SAM" id="SignalP"/>
    </source>
</evidence>
<dbReference type="SUPFAM" id="SSF103515">
    <property type="entry name" value="Autotransporter"/>
    <property type="match status" value="1"/>
</dbReference>
<reference evidence="3 4" key="1">
    <citation type="submission" date="2023-07" db="EMBL/GenBank/DDBJ databases">
        <title>The novel representative of Negativicutes class, Anaeroselena agilis gen. nov. sp. nov.</title>
        <authorList>
            <person name="Prokofeva M.I."/>
            <person name="Elcheninov A.G."/>
            <person name="Klyukina A."/>
            <person name="Kublanov I.V."/>
            <person name="Frolov E.N."/>
            <person name="Podosokorskaya O.A."/>
        </authorList>
    </citation>
    <scope>NUCLEOTIDE SEQUENCE [LARGE SCALE GENOMIC DNA]</scope>
    <source>
        <strain evidence="3 4">4137-cl</strain>
    </source>
</reference>
<gene>
    <name evidence="3" type="ORF">Q4T40_22420</name>
</gene>
<feature type="signal peptide" evidence="1">
    <location>
        <begin position="1"/>
        <end position="19"/>
    </location>
</feature>
<dbReference type="InterPro" id="IPR003991">
    <property type="entry name" value="Pertactin_virulence_factor"/>
</dbReference>
<dbReference type="PROSITE" id="PS51208">
    <property type="entry name" value="AUTOTRANSPORTER"/>
    <property type="match status" value="1"/>
</dbReference>
<dbReference type="SMART" id="SM00869">
    <property type="entry name" value="Autotransporter"/>
    <property type="match status" value="1"/>
</dbReference>
<organism evidence="3 4">
    <name type="scientific">Anaeroselena agilis</name>
    <dbReference type="NCBI Taxonomy" id="3063788"/>
    <lineage>
        <taxon>Bacteria</taxon>
        <taxon>Bacillati</taxon>
        <taxon>Bacillota</taxon>
        <taxon>Negativicutes</taxon>
        <taxon>Acetonemataceae</taxon>
        <taxon>Anaeroselena</taxon>
    </lineage>
</organism>
<dbReference type="NCBIfam" id="TIGR01414">
    <property type="entry name" value="autotrans_barl"/>
    <property type="match status" value="1"/>
</dbReference>
<evidence type="ECO:0000259" key="2">
    <source>
        <dbReference type="PROSITE" id="PS51208"/>
    </source>
</evidence>
<comment type="caution">
    <text evidence="3">The sequence shown here is derived from an EMBL/GenBank/DDBJ whole genome shotgun (WGS) entry which is preliminary data.</text>
</comment>
<dbReference type="EMBL" id="JAUOZS010000002">
    <property type="protein sequence ID" value="MDT8903998.1"/>
    <property type="molecule type" value="Genomic_DNA"/>
</dbReference>
<dbReference type="Pfam" id="PF03797">
    <property type="entry name" value="Autotransporter"/>
    <property type="match status" value="1"/>
</dbReference>
<dbReference type="PANTHER" id="PTHR35037:SF7">
    <property type="entry name" value="AUTOTRANSPORTER"/>
    <property type="match status" value="1"/>
</dbReference>
<keyword evidence="1" id="KW-0732">Signal</keyword>
<dbReference type="Gene3D" id="2.40.128.130">
    <property type="entry name" value="Autotransporter beta-domain"/>
    <property type="match status" value="1"/>
</dbReference>
<evidence type="ECO:0000313" key="4">
    <source>
        <dbReference type="Proteomes" id="UP001254848"/>
    </source>
</evidence>
<dbReference type="RefSeq" id="WP_413782559.1">
    <property type="nucleotide sequence ID" value="NZ_JAUOZS010000002.1"/>
</dbReference>
<dbReference type="InterPro" id="IPR036709">
    <property type="entry name" value="Autotransporte_beta_dom_sf"/>
</dbReference>
<dbReference type="SUPFAM" id="SSF51126">
    <property type="entry name" value="Pectin lyase-like"/>
    <property type="match status" value="1"/>
</dbReference>
<dbReference type="Proteomes" id="UP001254848">
    <property type="component" value="Unassembled WGS sequence"/>
</dbReference>
<accession>A0ABU3P4Q1</accession>
<dbReference type="PRINTS" id="PR01484">
    <property type="entry name" value="PRTACTNFAMLY"/>
</dbReference>
<dbReference type="InterPro" id="IPR011050">
    <property type="entry name" value="Pectin_lyase_fold/virulence"/>
</dbReference>
<dbReference type="InterPro" id="IPR006315">
    <property type="entry name" value="OM_autotransptr_brl_dom"/>
</dbReference>
<proteinExistence type="predicted"/>
<name>A0ABU3P4Q1_9FIRM</name>
<feature type="domain" description="Autotransporter" evidence="2">
    <location>
        <begin position="746"/>
        <end position="1008"/>
    </location>
</feature>
<feature type="chain" id="PRO_5046353942" evidence="1">
    <location>
        <begin position="20"/>
        <end position="1008"/>
    </location>
</feature>
<sequence>MRKTRLLATGMLGFWLWLAGLPANHDTAGQWLAGRLSPARAADVSGEVTAGATLTGDNVVGTSLTVNAELYTGSGTLTVNAGATLTNNNILWNWDTSNVYGTLINNGTIVNNDTGVLSPGGGKLGRITGGNLTNNNTIINYSDIGSAGGTLTNNGTIANLGAGNMAFHHGTNRGRITSDSGGSLTLYDTANESGGTITGYGSLRIYTSTNKSGGTITGYGSIVIEASTNDAGAAIDNYGTGVTINLVNSGTVTNYAGGTLDMARSTENNAGGKIVNHGTLTNTQYTAGLKMTNNGILENSGFFQNTYTLGLRAVLDNNGALTNNAGGTVDNRGLITNNAGGTIDNGGTFANAYSFDNLGTVVNRGTFSGLGAVSTVNRGTFTNAGVLTVLDNYQTLTNTGTASYVNNGWVVWQGDGHTHPNVATLDNSGTLVDVTNYATITNRAAGTIAVTAGAVNCGGQLTNYGRLVNNGLFLNMDDQSSGGYAYNPLVTGTLTNNGSITNSAGATFENKGGATLNNNGTLYNYGTFANKENMTNDGHVPGTIANTGAIYNYGTLTNQDGSTLTSSGSLYNYGTFTNAAGSTLTVTGGTVYGPIVNNGTFNISGGSFTLPAAGQRLSITNLSGSAAFSFAGITAGAPDVTVTTSAAGSHTLTVMGSGAATGTAKAVDLPAGSTATFTGGGDVGAYYCTLAKGSTLGLDAEDYYFSSSGLPSAISKAAMGTTVSTTTLWYGEMNEIRKRMGELRMGGQSADDFWARAYASRFTVRPAGAGGYSQRMNGLELGRDNPRSFAGGKKYTGFLLGYGKADNTFDGGSGGTTESGYLGAYASWVRENGAYCDVIGKYNRFNTRFSTASDRGAYENSGFGLSAELGKRFERGDGFFIEPAAELAALWAGRAAYTTANGLSVEAPAATSLQLRLGLTGGRKWQGADGAGRQLYGKVAWVNEYRGDSTTRVDGATFETSVKGHQWVAGLGFVYDSGRSQLYIDAEKSWGTTVSKDWGVNAGMRWKF</sequence>
<dbReference type="PANTHER" id="PTHR35037">
    <property type="entry name" value="C-TERMINAL REGION OF AIDA-LIKE PROTEIN"/>
    <property type="match status" value="1"/>
</dbReference>
<keyword evidence="4" id="KW-1185">Reference proteome</keyword>
<evidence type="ECO:0000313" key="3">
    <source>
        <dbReference type="EMBL" id="MDT8903998.1"/>
    </source>
</evidence>
<protein>
    <submittedName>
        <fullName evidence="3">Autotransporter outer membrane beta-barrel domain-containing protein</fullName>
    </submittedName>
</protein>
<dbReference type="InterPro" id="IPR051551">
    <property type="entry name" value="Autotransporter_adhesion"/>
</dbReference>